<dbReference type="SMART" id="SM00499">
    <property type="entry name" value="AAI"/>
    <property type="match status" value="1"/>
</dbReference>
<dbReference type="CDD" id="cd04660">
    <property type="entry name" value="nsLTP_like"/>
    <property type="match status" value="1"/>
</dbReference>
<gene>
    <name evidence="3" type="ORF">CFOL_v3_19647</name>
</gene>
<dbReference type="AlphaFoldDB" id="A0A1Q3C7U9"/>
<feature type="domain" description="Bifunctional inhibitor/plant lipid transfer protein/seed storage helical" evidence="2">
    <location>
        <begin position="34"/>
        <end position="108"/>
    </location>
</feature>
<dbReference type="PANTHER" id="PTHR33286">
    <property type="entry name" value="BIFUNCTIONAL INHIBITOR/LIPID-TRANSFER PROTEIN/SEED STORAGE 2S ALBUMIN SUPERFAMILY PROTEIN"/>
    <property type="match status" value="1"/>
</dbReference>
<accession>A0A1Q3C7U9</accession>
<dbReference type="InterPro" id="IPR016140">
    <property type="entry name" value="Bifunc_inhib/LTP/seed_store"/>
</dbReference>
<evidence type="ECO:0000256" key="1">
    <source>
        <dbReference type="SAM" id="SignalP"/>
    </source>
</evidence>
<reference evidence="4" key="1">
    <citation type="submission" date="2016-04" db="EMBL/GenBank/DDBJ databases">
        <title>Cephalotus genome sequencing.</title>
        <authorList>
            <person name="Fukushima K."/>
            <person name="Hasebe M."/>
            <person name="Fang X."/>
        </authorList>
    </citation>
    <scope>NUCLEOTIDE SEQUENCE [LARGE SCALE GENOMIC DNA]</scope>
    <source>
        <strain evidence="4">cv. St1</strain>
    </source>
</reference>
<organism evidence="3 4">
    <name type="scientific">Cephalotus follicularis</name>
    <name type="common">Albany pitcher plant</name>
    <dbReference type="NCBI Taxonomy" id="3775"/>
    <lineage>
        <taxon>Eukaryota</taxon>
        <taxon>Viridiplantae</taxon>
        <taxon>Streptophyta</taxon>
        <taxon>Embryophyta</taxon>
        <taxon>Tracheophyta</taxon>
        <taxon>Spermatophyta</taxon>
        <taxon>Magnoliopsida</taxon>
        <taxon>eudicotyledons</taxon>
        <taxon>Gunneridae</taxon>
        <taxon>Pentapetalae</taxon>
        <taxon>rosids</taxon>
        <taxon>fabids</taxon>
        <taxon>Oxalidales</taxon>
        <taxon>Cephalotaceae</taxon>
        <taxon>Cephalotus</taxon>
    </lineage>
</organism>
<protein>
    <submittedName>
        <fullName evidence="3">LTP_2 domain-containing protein</fullName>
    </submittedName>
</protein>
<sequence length="116" mass="12572">MAVFNIHVMVLAFFAITGILISDDNNMVYGQEQCQGDLQGLISQCATYVQKSGVSTNPSQACCNVIKAVDIPCVCKYITKDIEQIVDMAKVVHVAEFCGTPLPHGMKCGSYIVHEA</sequence>
<dbReference type="STRING" id="3775.A0A1Q3C7U9"/>
<keyword evidence="1" id="KW-0732">Signal</keyword>
<name>A0A1Q3C7U9_CEPFO</name>
<dbReference type="PANTHER" id="PTHR33286:SF54">
    <property type="entry name" value="BIFUNCTIONAL INHIBITOR_LIPID-TRANSFER PROTEIN_SEED STORAGE 2S ALBUMIN SUPERFAMILY PROTEIN"/>
    <property type="match status" value="1"/>
</dbReference>
<proteinExistence type="predicted"/>
<comment type="caution">
    <text evidence="3">The sequence shown here is derived from an EMBL/GenBank/DDBJ whole genome shotgun (WGS) entry which is preliminary data.</text>
</comment>
<feature type="chain" id="PRO_5012094657" evidence="1">
    <location>
        <begin position="22"/>
        <end position="116"/>
    </location>
</feature>
<dbReference type="InterPro" id="IPR044741">
    <property type="entry name" value="NsLTP-like"/>
</dbReference>
<evidence type="ECO:0000259" key="2">
    <source>
        <dbReference type="SMART" id="SM00499"/>
    </source>
</evidence>
<keyword evidence="4" id="KW-1185">Reference proteome</keyword>
<dbReference type="OrthoDB" id="653734at2759"/>
<dbReference type="Proteomes" id="UP000187406">
    <property type="component" value="Unassembled WGS sequence"/>
</dbReference>
<evidence type="ECO:0000313" key="4">
    <source>
        <dbReference type="Proteomes" id="UP000187406"/>
    </source>
</evidence>
<evidence type="ECO:0000313" key="3">
    <source>
        <dbReference type="EMBL" id="GAV76172.1"/>
    </source>
</evidence>
<dbReference type="SUPFAM" id="SSF47699">
    <property type="entry name" value="Bifunctional inhibitor/lipid-transfer protein/seed storage 2S albumin"/>
    <property type="match status" value="1"/>
</dbReference>
<dbReference type="FunCoup" id="A0A1Q3C7U9">
    <property type="interactions" value="83"/>
</dbReference>
<dbReference type="Pfam" id="PF14368">
    <property type="entry name" value="LTP_2"/>
    <property type="match status" value="1"/>
</dbReference>
<dbReference type="Gene3D" id="1.10.110.10">
    <property type="entry name" value="Plant lipid-transfer and hydrophobic proteins"/>
    <property type="match status" value="1"/>
</dbReference>
<dbReference type="EMBL" id="BDDD01001455">
    <property type="protein sequence ID" value="GAV76172.1"/>
    <property type="molecule type" value="Genomic_DNA"/>
</dbReference>
<dbReference type="InterPro" id="IPR036312">
    <property type="entry name" value="Bifun_inhib/LTP/seed_sf"/>
</dbReference>
<dbReference type="InParanoid" id="A0A1Q3C7U9"/>
<feature type="signal peptide" evidence="1">
    <location>
        <begin position="1"/>
        <end position="21"/>
    </location>
</feature>